<dbReference type="SUPFAM" id="SSF63748">
    <property type="entry name" value="Tudor/PWWP/MBT"/>
    <property type="match status" value="1"/>
</dbReference>
<protein>
    <submittedName>
        <fullName evidence="20">Protein kinase C-binding protein 1</fullName>
    </submittedName>
</protein>
<dbReference type="GO" id="GO:0140006">
    <property type="term" value="F:histone H3 reader activity"/>
    <property type="evidence" value="ECO:0007669"/>
    <property type="project" value="UniProtKB-ARBA"/>
</dbReference>
<evidence type="ECO:0000256" key="11">
    <source>
        <dbReference type="ARBA" id="ARBA00023163"/>
    </source>
</evidence>
<dbReference type="Proteomes" id="UP000007755">
    <property type="component" value="Unassembled WGS sequence"/>
</dbReference>
<evidence type="ECO:0000256" key="4">
    <source>
        <dbReference type="ARBA" id="ARBA00022723"/>
    </source>
</evidence>
<evidence type="ECO:0000313" key="20">
    <source>
        <dbReference type="EMBL" id="EGI67766.1"/>
    </source>
</evidence>
<keyword evidence="4" id="KW-0479">Metal-binding</keyword>
<dbReference type="eggNOG" id="KOG3612">
    <property type="taxonomic scope" value="Eukaryota"/>
</dbReference>
<evidence type="ECO:0000256" key="9">
    <source>
        <dbReference type="ARBA" id="ARBA00023015"/>
    </source>
</evidence>
<keyword evidence="11" id="KW-0804">Transcription</keyword>
<evidence type="ECO:0000256" key="16">
    <source>
        <dbReference type="SAM" id="MobiDB-lite"/>
    </source>
</evidence>
<evidence type="ECO:0000256" key="15">
    <source>
        <dbReference type="SAM" id="Coils"/>
    </source>
</evidence>
<dbReference type="Gene3D" id="3.30.40.10">
    <property type="entry name" value="Zinc/RING finger domain, C3HC4 (zinc finger)"/>
    <property type="match status" value="1"/>
</dbReference>
<evidence type="ECO:0000259" key="18">
    <source>
        <dbReference type="PROSITE" id="PS50812"/>
    </source>
</evidence>
<comment type="subcellular location">
    <subcellularLocation>
        <location evidence="2">Chromosome</location>
    </subcellularLocation>
    <subcellularLocation>
        <location evidence="1">Nucleus</location>
    </subcellularLocation>
</comment>
<evidence type="ECO:0000313" key="21">
    <source>
        <dbReference type="Proteomes" id="UP000007755"/>
    </source>
</evidence>
<dbReference type="GO" id="GO:0008270">
    <property type="term" value="F:zinc ion binding"/>
    <property type="evidence" value="ECO:0007669"/>
    <property type="project" value="UniProtKB-KW"/>
</dbReference>
<dbReference type="InterPro" id="IPR001487">
    <property type="entry name" value="Bromodomain"/>
</dbReference>
<feature type="region of interest" description="Disordered" evidence="16">
    <location>
        <begin position="180"/>
        <end position="251"/>
    </location>
</feature>
<evidence type="ECO:0000256" key="10">
    <source>
        <dbReference type="ARBA" id="ARBA00023117"/>
    </source>
</evidence>
<keyword evidence="9" id="KW-0805">Transcription regulation</keyword>
<dbReference type="SUPFAM" id="SSF144232">
    <property type="entry name" value="HIT/MYND zinc finger-like"/>
    <property type="match status" value="1"/>
</dbReference>
<dbReference type="Pfam" id="PF24324">
    <property type="entry name" value="MYND_ZMYND11_ZMYD8"/>
    <property type="match status" value="1"/>
</dbReference>
<feature type="region of interest" description="Disordered" evidence="16">
    <location>
        <begin position="115"/>
        <end position="141"/>
    </location>
</feature>
<keyword evidence="8" id="KW-0007">Acetylation</keyword>
<dbReference type="GO" id="GO:0005737">
    <property type="term" value="C:cytoplasm"/>
    <property type="evidence" value="ECO:0007669"/>
    <property type="project" value="TreeGrafter"/>
</dbReference>
<reference evidence="20" key="1">
    <citation type="submission" date="2011-02" db="EMBL/GenBank/DDBJ databases">
        <title>The genome of the leaf-cutting ant Acromyrmex echinatior suggests key adaptations to social evolution and fungus farming.</title>
        <authorList>
            <person name="Nygaard S."/>
            <person name="Zhang G."/>
        </authorList>
    </citation>
    <scope>NUCLEOTIDE SEQUENCE</scope>
</reference>
<keyword evidence="10 13" id="KW-0103">Bromodomain</keyword>
<dbReference type="SUPFAM" id="SSF57903">
    <property type="entry name" value="FYVE/PHD zinc finger"/>
    <property type="match status" value="1"/>
</dbReference>
<evidence type="ECO:0000256" key="12">
    <source>
        <dbReference type="ARBA" id="ARBA00023242"/>
    </source>
</evidence>
<keyword evidence="7" id="KW-0156">Chromatin regulator</keyword>
<dbReference type="CDD" id="cd15538">
    <property type="entry name" value="PHD_PRKCBP1"/>
    <property type="match status" value="1"/>
</dbReference>
<evidence type="ECO:0000256" key="6">
    <source>
        <dbReference type="ARBA" id="ARBA00022833"/>
    </source>
</evidence>
<dbReference type="Gene3D" id="6.10.140.2220">
    <property type="match status" value="1"/>
</dbReference>
<dbReference type="CDD" id="cd05508">
    <property type="entry name" value="Bromo_RACK7"/>
    <property type="match status" value="1"/>
</dbReference>
<evidence type="ECO:0000256" key="5">
    <source>
        <dbReference type="ARBA" id="ARBA00022771"/>
    </source>
</evidence>
<dbReference type="GO" id="GO:0005694">
    <property type="term" value="C:chromosome"/>
    <property type="evidence" value="ECO:0007669"/>
    <property type="project" value="UniProtKB-SubCell"/>
</dbReference>
<evidence type="ECO:0000256" key="3">
    <source>
        <dbReference type="ARBA" id="ARBA00022454"/>
    </source>
</evidence>
<keyword evidence="21" id="KW-1185">Reference proteome</keyword>
<dbReference type="InterPro" id="IPR000313">
    <property type="entry name" value="PWWP_dom"/>
</dbReference>
<feature type="compositionally biased region" description="Polar residues" evidence="16">
    <location>
        <begin position="667"/>
        <end position="694"/>
    </location>
</feature>
<name>F4WDI6_ACREC</name>
<sequence length="1200" mass="134758">MVSVELREGHRRLVAPPIASKAGIPRRGKQAFWCRIELNRIKLSHKLLGESIQILEAATWTLELLLVCSSFYPYSKPIRCFQSKVMTKMASHESSEGSRKSPIADKVNTTIELTTNEVKSTASPPVDRHDELNETVTDKKEKSLTLDTTADCTSVEKNDSDDIKSETTKDLKSLVIDKQDDTKTDKKQETQNIDSLVESQTTNKEKEVKSVDSKNSVKKEETLKRKRRTLNKSTMVESSNSSTEESGTRGKRKKFMKTGYDRFCWRCHKENIDAYCTACPRSYHRKCIGGMPSSLDKWICGECATILKAENAETRSVAMAQLSVDQLCMLLKHVVEKLRDYPGSEPFCKPVDLVEVPNYLEYVIKPMDLSLLESNVRAKLYGSTDAFMADAKWIQHNCIVFNTCGGVYADTSKLTNAAKQIIKVARQEISEIDACPDCYAHSRNLPRHQPSWFIEPCRRPHPLVWAKLKGFPFWPAKAMPRTNSQGYVDVRFFGEHDRAWVSPKDLFLYSEEPPSPSPRKRKSDMDECVKEITRHCRKLALMFGQFKFAPSKIQYDPNNPLQIRLMLPNYNPLEPKNHLPNPKVPTSQKKKPPQKRQSSFKGKSQSDELTNISEIDIDPSSDACEKENEATSPKVQKLNTDVKDTSSSQTDLNDSNKLNKKADQKNVKSNSQEVAQNKTVKNGKSSNAKTSTSRLNIVHTETDAENNSINPNASISNNSLSSNANISNNNINFNVSISNSSTSPNVSTLSNSINSNASISNENNSQKSKNEVKSFIKILPKPAIYPVTDTVVQKKSLLKNIINPKVTFSQIDNPKVITKYTRNNKAFKLKTSIVDKLNAEKELMSLSASKEDEKLSNSNKGVPRISLLNDPLSVKNMPEIDITLSSASNASVTHTITSTNPVVPITDKSVLLLVVPNGKPTEPAKQVASTIDLNQGNNEGHLNSQKAKKSFPKSNSKNIQHSSNADGIMEISPIGQETPSTYQVTPPEAGPISARLHHDAHELARKMGYLMEEAYKEAAQNSINDENGTTDNYQATILFLRKQIEHMKWQHQQQLTELKHNADRTQREMRASMEAEKLRLIEEVRKKIEDEKNRCIEETKKKQWCAKCGQEAMFYCCWNTAYCNYPCQESHWPIHMRTCSQQSAYATIVSSNANLSSQQTSYVIAENSAAKTYLLSSNMKLNAIPSASSVNRDKTSQDTQ</sequence>
<evidence type="ECO:0000259" key="19">
    <source>
        <dbReference type="PROSITE" id="PS50865"/>
    </source>
</evidence>
<dbReference type="PROSITE" id="PS01360">
    <property type="entry name" value="ZF_MYND_1"/>
    <property type="match status" value="1"/>
</dbReference>
<keyword evidence="3" id="KW-0158">Chromosome</keyword>
<dbReference type="Pfam" id="PF00439">
    <property type="entry name" value="Bromodomain"/>
    <property type="match status" value="1"/>
</dbReference>
<dbReference type="OrthoDB" id="298344at2759"/>
<dbReference type="InterPro" id="IPR037967">
    <property type="entry name" value="ZMYND8_Bromo_dom"/>
</dbReference>
<feature type="compositionally biased region" description="Basic and acidic residues" evidence="16">
    <location>
        <begin position="180"/>
        <end position="189"/>
    </location>
</feature>
<accession>F4WDI6</accession>
<dbReference type="Gene3D" id="2.30.30.140">
    <property type="match status" value="1"/>
</dbReference>
<feature type="compositionally biased region" description="Polar residues" evidence="16">
    <location>
        <begin position="192"/>
        <end position="202"/>
    </location>
</feature>
<dbReference type="FunFam" id="6.10.140.2220:FF:000002">
    <property type="entry name" value="Protein kinase C-binding protein 1 isoform C"/>
    <property type="match status" value="1"/>
</dbReference>
<dbReference type="SUPFAM" id="SSF47370">
    <property type="entry name" value="Bromodomain"/>
    <property type="match status" value="1"/>
</dbReference>
<feature type="region of interest" description="Disordered" evidence="16">
    <location>
        <begin position="572"/>
        <end position="694"/>
    </location>
</feature>
<evidence type="ECO:0000259" key="17">
    <source>
        <dbReference type="PROSITE" id="PS50014"/>
    </source>
</evidence>
<dbReference type="PROSITE" id="PS50014">
    <property type="entry name" value="BROMODOMAIN_2"/>
    <property type="match status" value="1"/>
</dbReference>
<dbReference type="InterPro" id="IPR002893">
    <property type="entry name" value="Znf_MYND"/>
</dbReference>
<dbReference type="GO" id="GO:0003714">
    <property type="term" value="F:transcription corepressor activity"/>
    <property type="evidence" value="ECO:0007669"/>
    <property type="project" value="TreeGrafter"/>
</dbReference>
<dbReference type="PROSITE" id="PS50812">
    <property type="entry name" value="PWWP"/>
    <property type="match status" value="1"/>
</dbReference>
<keyword evidence="12" id="KW-0539">Nucleus</keyword>
<feature type="domain" description="MYND-type" evidence="19">
    <location>
        <begin position="1105"/>
        <end position="1139"/>
    </location>
</feature>
<keyword evidence="6" id="KW-0862">Zinc</keyword>
<dbReference type="InterPro" id="IPR057053">
    <property type="entry name" value="MYND_ZMYND11_ZMYD8"/>
</dbReference>
<dbReference type="Pfam" id="PF00855">
    <property type="entry name" value="PWWP"/>
    <property type="match status" value="1"/>
</dbReference>
<dbReference type="PANTHER" id="PTHR46453">
    <property type="entry name" value="PROTEIN KINASE C-BINDING PROTEIN 1"/>
    <property type="match status" value="1"/>
</dbReference>
<dbReference type="CDD" id="cd20160">
    <property type="entry name" value="PWWP_PRKCBP1"/>
    <property type="match status" value="1"/>
</dbReference>
<dbReference type="PRINTS" id="PR00503">
    <property type="entry name" value="BROMODOMAIN"/>
</dbReference>
<feature type="coiled-coil region" evidence="15">
    <location>
        <begin position="1048"/>
        <end position="1101"/>
    </location>
</feature>
<dbReference type="InterPro" id="IPR018359">
    <property type="entry name" value="Bromodomain_CS"/>
</dbReference>
<keyword evidence="20" id="KW-0808">Transferase</keyword>
<dbReference type="PROSITE" id="PS00633">
    <property type="entry name" value="BROMODOMAIN_1"/>
    <property type="match status" value="1"/>
</dbReference>
<evidence type="ECO:0000256" key="7">
    <source>
        <dbReference type="ARBA" id="ARBA00022853"/>
    </source>
</evidence>
<dbReference type="FunCoup" id="F4WDI6">
    <property type="interactions" value="2213"/>
</dbReference>
<evidence type="ECO:0000256" key="2">
    <source>
        <dbReference type="ARBA" id="ARBA00004286"/>
    </source>
</evidence>
<dbReference type="GO" id="GO:0016301">
    <property type="term" value="F:kinase activity"/>
    <property type="evidence" value="ECO:0007669"/>
    <property type="project" value="UniProtKB-KW"/>
</dbReference>
<feature type="region of interest" description="Disordered" evidence="16">
    <location>
        <begin position="934"/>
        <end position="960"/>
    </location>
</feature>
<feature type="domain" description="PWWP" evidence="18">
    <location>
        <begin position="460"/>
        <end position="512"/>
    </location>
</feature>
<feature type="domain" description="Bromo" evidence="17">
    <location>
        <begin position="339"/>
        <end position="409"/>
    </location>
</feature>
<dbReference type="InterPro" id="IPR011011">
    <property type="entry name" value="Znf_FYVE_PHD"/>
</dbReference>
<dbReference type="SMART" id="SM00293">
    <property type="entry name" value="PWWP"/>
    <property type="match status" value="1"/>
</dbReference>
<evidence type="ECO:0000256" key="1">
    <source>
        <dbReference type="ARBA" id="ARBA00004123"/>
    </source>
</evidence>
<keyword evidence="20" id="KW-0418">Kinase</keyword>
<dbReference type="PANTHER" id="PTHR46453:SF5">
    <property type="entry name" value="PROTEIN KINASE C-BINDING PROTEIN 1 ISOFORM X1"/>
    <property type="match status" value="1"/>
</dbReference>
<keyword evidence="15" id="KW-0175">Coiled coil</keyword>
<dbReference type="GO" id="GO:0005634">
    <property type="term" value="C:nucleus"/>
    <property type="evidence" value="ECO:0007669"/>
    <property type="project" value="UniProtKB-SubCell"/>
</dbReference>
<evidence type="ECO:0000256" key="8">
    <source>
        <dbReference type="ARBA" id="ARBA00022990"/>
    </source>
</evidence>
<gene>
    <name evidence="20" type="ORF">G5I_03639</name>
</gene>
<dbReference type="InterPro" id="IPR044075">
    <property type="entry name" value="PRKCBP1_PHD"/>
</dbReference>
<feature type="compositionally biased region" description="Basic and acidic residues" evidence="16">
    <location>
        <begin position="203"/>
        <end position="223"/>
    </location>
</feature>
<dbReference type="Gene3D" id="1.20.920.10">
    <property type="entry name" value="Bromodomain-like"/>
    <property type="match status" value="1"/>
</dbReference>
<dbReference type="InterPro" id="IPR036427">
    <property type="entry name" value="Bromodomain-like_sf"/>
</dbReference>
<dbReference type="STRING" id="103372.F4WDI6"/>
<evidence type="ECO:0000256" key="13">
    <source>
        <dbReference type="PROSITE-ProRule" id="PRU00035"/>
    </source>
</evidence>
<dbReference type="InParanoid" id="F4WDI6"/>
<feature type="compositionally biased region" description="Polar residues" evidence="16">
    <location>
        <begin position="630"/>
        <end position="656"/>
    </location>
</feature>
<keyword evidence="5 14" id="KW-0863">Zinc-finger</keyword>
<dbReference type="InterPro" id="IPR056987">
    <property type="entry name" value="ZMYND8_CC"/>
</dbReference>
<feature type="compositionally biased region" description="Basic and acidic residues" evidence="16">
    <location>
        <begin position="126"/>
        <end position="141"/>
    </location>
</feature>
<evidence type="ECO:0000256" key="14">
    <source>
        <dbReference type="PROSITE-ProRule" id="PRU00134"/>
    </source>
</evidence>
<dbReference type="InterPro" id="IPR013083">
    <property type="entry name" value="Znf_RING/FYVE/PHD"/>
</dbReference>
<feature type="compositionally biased region" description="Polar residues" evidence="16">
    <location>
        <begin position="934"/>
        <end position="945"/>
    </location>
</feature>
<dbReference type="EMBL" id="GL888087">
    <property type="protein sequence ID" value="EGI67766.1"/>
    <property type="molecule type" value="Genomic_DNA"/>
</dbReference>
<proteinExistence type="predicted"/>
<dbReference type="Pfam" id="PF23460">
    <property type="entry name" value="ZMYND8_CC"/>
    <property type="match status" value="1"/>
</dbReference>
<dbReference type="SMART" id="SM00297">
    <property type="entry name" value="BROMO"/>
    <property type="match status" value="1"/>
</dbReference>
<dbReference type="AlphaFoldDB" id="F4WDI6"/>
<organism evidence="21">
    <name type="scientific">Acromyrmex echinatior</name>
    <name type="common">Panamanian leafcutter ant</name>
    <name type="synonym">Acromyrmex octospinosus echinatior</name>
    <dbReference type="NCBI Taxonomy" id="103372"/>
    <lineage>
        <taxon>Eukaryota</taxon>
        <taxon>Metazoa</taxon>
        <taxon>Ecdysozoa</taxon>
        <taxon>Arthropoda</taxon>
        <taxon>Hexapoda</taxon>
        <taxon>Insecta</taxon>
        <taxon>Pterygota</taxon>
        <taxon>Neoptera</taxon>
        <taxon>Endopterygota</taxon>
        <taxon>Hymenoptera</taxon>
        <taxon>Apocrita</taxon>
        <taxon>Aculeata</taxon>
        <taxon>Formicoidea</taxon>
        <taxon>Formicidae</taxon>
        <taxon>Myrmicinae</taxon>
        <taxon>Acromyrmex</taxon>
    </lineage>
</organism>
<feature type="compositionally biased region" description="Low complexity" evidence="16">
    <location>
        <begin position="233"/>
        <end position="245"/>
    </location>
</feature>
<dbReference type="PROSITE" id="PS50865">
    <property type="entry name" value="ZF_MYND_2"/>
    <property type="match status" value="1"/>
</dbReference>